<keyword evidence="7" id="KW-0812">Transmembrane</keyword>
<feature type="region of interest" description="Disordered" evidence="6">
    <location>
        <begin position="1"/>
        <end position="33"/>
    </location>
</feature>
<evidence type="ECO:0000256" key="2">
    <source>
        <dbReference type="ARBA" id="ARBA00022723"/>
    </source>
</evidence>
<dbReference type="InterPro" id="IPR029040">
    <property type="entry name" value="RPABC4/Spt4"/>
</dbReference>
<keyword evidence="9" id="KW-1185">Reference proteome</keyword>
<dbReference type="AlphaFoldDB" id="A0AA39LRW9"/>
<dbReference type="PANTHER" id="PTHR12056">
    <property type="entry name" value="DNA-DIRECTED RNA POLYMERASES I, II, AND III"/>
    <property type="match status" value="1"/>
</dbReference>
<name>A0AA39LRW9_9BILA</name>
<dbReference type="PANTHER" id="PTHR12056:SF2">
    <property type="entry name" value="GEO11084P1"/>
    <property type="match status" value="1"/>
</dbReference>
<dbReference type="Gene3D" id="2.20.28.30">
    <property type="entry name" value="RNA polymerase ii, chain L"/>
    <property type="match status" value="1"/>
</dbReference>
<feature type="transmembrane region" description="Helical" evidence="7">
    <location>
        <begin position="76"/>
        <end position="95"/>
    </location>
</feature>
<evidence type="ECO:0000256" key="1">
    <source>
        <dbReference type="ARBA" id="ARBA00004123"/>
    </source>
</evidence>
<protein>
    <submittedName>
        <fullName evidence="8">Uncharacterized protein</fullName>
    </submittedName>
</protein>
<reference evidence="8" key="1">
    <citation type="submission" date="2023-06" db="EMBL/GenBank/DDBJ databases">
        <title>Genomic analysis of the entomopathogenic nematode Steinernema hermaphroditum.</title>
        <authorList>
            <person name="Schwarz E.M."/>
            <person name="Heppert J.K."/>
            <person name="Baniya A."/>
            <person name="Schwartz H.T."/>
            <person name="Tan C.-H."/>
            <person name="Antoshechkin I."/>
            <person name="Sternberg P.W."/>
            <person name="Goodrich-Blair H."/>
            <person name="Dillman A.R."/>
        </authorList>
    </citation>
    <scope>NUCLEOTIDE SEQUENCE</scope>
    <source>
        <strain evidence="8">PS9179</strain>
        <tissue evidence="8">Whole animal</tissue>
    </source>
</reference>
<gene>
    <name evidence="8" type="ORF">QR680_019137</name>
</gene>
<dbReference type="Proteomes" id="UP001175271">
    <property type="component" value="Unassembled WGS sequence"/>
</dbReference>
<dbReference type="SUPFAM" id="SSF63393">
    <property type="entry name" value="RNA polymerase subunits"/>
    <property type="match status" value="1"/>
</dbReference>
<comment type="caution">
    <text evidence="8">The sequence shown here is derived from an EMBL/GenBank/DDBJ whole genome shotgun (WGS) entry which is preliminary data.</text>
</comment>
<evidence type="ECO:0000313" key="9">
    <source>
        <dbReference type="Proteomes" id="UP001175271"/>
    </source>
</evidence>
<keyword evidence="7" id="KW-1133">Transmembrane helix</keyword>
<dbReference type="FunFam" id="2.20.28.30:FF:000002">
    <property type="entry name" value="DNA-directed RNA polymerases II, IV and V subunit 12"/>
    <property type="match status" value="1"/>
</dbReference>
<evidence type="ECO:0000256" key="5">
    <source>
        <dbReference type="ARBA" id="ARBA00025770"/>
    </source>
</evidence>
<dbReference type="InterPro" id="IPR039747">
    <property type="entry name" value="RPABC4"/>
</dbReference>
<feature type="compositionally biased region" description="Polar residues" evidence="6">
    <location>
        <begin position="16"/>
        <end position="33"/>
    </location>
</feature>
<evidence type="ECO:0000256" key="4">
    <source>
        <dbReference type="ARBA" id="ARBA00023242"/>
    </source>
</evidence>
<dbReference type="GO" id="GO:0005736">
    <property type="term" value="C:RNA polymerase I complex"/>
    <property type="evidence" value="ECO:0007669"/>
    <property type="project" value="TreeGrafter"/>
</dbReference>
<evidence type="ECO:0000313" key="8">
    <source>
        <dbReference type="EMBL" id="KAK0407328.1"/>
    </source>
</evidence>
<keyword evidence="3" id="KW-0862">Zinc</keyword>
<evidence type="ECO:0000256" key="6">
    <source>
        <dbReference type="SAM" id="MobiDB-lite"/>
    </source>
</evidence>
<accession>A0AA39LRW9</accession>
<dbReference type="GO" id="GO:0005665">
    <property type="term" value="C:RNA polymerase II, core complex"/>
    <property type="evidence" value="ECO:0007669"/>
    <property type="project" value="TreeGrafter"/>
</dbReference>
<keyword evidence="7" id="KW-0472">Membrane</keyword>
<sequence length="183" mass="19885">MSNRSSSVRTAVAPKSETTANVNTTTEKFQKNDSNVDPDIARLKIPQTAIKELQALVDAPRQPVLDRGNTAPRDRLFASLLVMTTVAFVAVPLSLCGPSYPTVVGALSACLAFVEGSLSSVEGSLIFQIMNEPGEKSSVTAYVCAECHAENPLKPKDAVRCRECGHRVLYKKRCRNLMVFDAR</sequence>
<keyword evidence="4" id="KW-0539">Nucleus</keyword>
<comment type="subcellular location">
    <subcellularLocation>
        <location evidence="1">Nucleus</location>
    </subcellularLocation>
</comment>
<dbReference type="GO" id="GO:0006351">
    <property type="term" value="P:DNA-templated transcription"/>
    <property type="evidence" value="ECO:0007669"/>
    <property type="project" value="InterPro"/>
</dbReference>
<dbReference type="EMBL" id="JAUCMV010000004">
    <property type="protein sequence ID" value="KAK0407328.1"/>
    <property type="molecule type" value="Genomic_DNA"/>
</dbReference>
<comment type="similarity">
    <text evidence="5">Belongs to the archaeal Rpo12/eukaryotic RPC10 RNA polymerase subunit family.</text>
</comment>
<dbReference type="InterPro" id="IPR006591">
    <property type="entry name" value="RNAP_P/RPABC4"/>
</dbReference>
<dbReference type="Pfam" id="PF03604">
    <property type="entry name" value="Zn_ribbon_RPAB4"/>
    <property type="match status" value="1"/>
</dbReference>
<dbReference type="GO" id="GO:0008270">
    <property type="term" value="F:zinc ion binding"/>
    <property type="evidence" value="ECO:0007669"/>
    <property type="project" value="InterPro"/>
</dbReference>
<proteinExistence type="inferred from homology"/>
<dbReference type="GO" id="GO:0003677">
    <property type="term" value="F:DNA binding"/>
    <property type="evidence" value="ECO:0007669"/>
    <property type="project" value="InterPro"/>
</dbReference>
<dbReference type="GO" id="GO:0005666">
    <property type="term" value="C:RNA polymerase III complex"/>
    <property type="evidence" value="ECO:0007669"/>
    <property type="project" value="TreeGrafter"/>
</dbReference>
<evidence type="ECO:0000256" key="3">
    <source>
        <dbReference type="ARBA" id="ARBA00022833"/>
    </source>
</evidence>
<dbReference type="GO" id="GO:0003899">
    <property type="term" value="F:DNA-directed RNA polymerase activity"/>
    <property type="evidence" value="ECO:0007669"/>
    <property type="project" value="InterPro"/>
</dbReference>
<keyword evidence="2" id="KW-0479">Metal-binding</keyword>
<dbReference type="SMART" id="SM00659">
    <property type="entry name" value="RPOLCX"/>
    <property type="match status" value="1"/>
</dbReference>
<evidence type="ECO:0000256" key="7">
    <source>
        <dbReference type="SAM" id="Phobius"/>
    </source>
</evidence>
<organism evidence="8 9">
    <name type="scientific">Steinernema hermaphroditum</name>
    <dbReference type="NCBI Taxonomy" id="289476"/>
    <lineage>
        <taxon>Eukaryota</taxon>
        <taxon>Metazoa</taxon>
        <taxon>Ecdysozoa</taxon>
        <taxon>Nematoda</taxon>
        <taxon>Chromadorea</taxon>
        <taxon>Rhabditida</taxon>
        <taxon>Tylenchina</taxon>
        <taxon>Panagrolaimomorpha</taxon>
        <taxon>Strongyloidoidea</taxon>
        <taxon>Steinernematidae</taxon>
        <taxon>Steinernema</taxon>
    </lineage>
</organism>